<feature type="domain" description="HTH tetR-type" evidence="5">
    <location>
        <begin position="15"/>
        <end position="75"/>
    </location>
</feature>
<evidence type="ECO:0000259" key="5">
    <source>
        <dbReference type="PROSITE" id="PS50977"/>
    </source>
</evidence>
<dbReference type="PRINTS" id="PR00455">
    <property type="entry name" value="HTHTETR"/>
</dbReference>
<evidence type="ECO:0000256" key="4">
    <source>
        <dbReference type="PROSITE-ProRule" id="PRU00335"/>
    </source>
</evidence>
<evidence type="ECO:0000256" key="3">
    <source>
        <dbReference type="ARBA" id="ARBA00023163"/>
    </source>
</evidence>
<dbReference type="InterPro" id="IPR009057">
    <property type="entry name" value="Homeodomain-like_sf"/>
</dbReference>
<keyword evidence="3" id="KW-0804">Transcription</keyword>
<dbReference type="GO" id="GO:0003700">
    <property type="term" value="F:DNA-binding transcription factor activity"/>
    <property type="evidence" value="ECO:0007669"/>
    <property type="project" value="TreeGrafter"/>
</dbReference>
<evidence type="ECO:0000313" key="6">
    <source>
        <dbReference type="EMBL" id="OBI37604.1"/>
    </source>
</evidence>
<dbReference type="PROSITE" id="PS50977">
    <property type="entry name" value="HTH_TETR_2"/>
    <property type="match status" value="1"/>
</dbReference>
<dbReference type="AlphaFoldDB" id="A0A1A2YHD6"/>
<evidence type="ECO:0000256" key="2">
    <source>
        <dbReference type="ARBA" id="ARBA00023125"/>
    </source>
</evidence>
<dbReference type="Proteomes" id="UP000091846">
    <property type="component" value="Unassembled WGS sequence"/>
</dbReference>
<dbReference type="GO" id="GO:0000976">
    <property type="term" value="F:transcription cis-regulatory region binding"/>
    <property type="evidence" value="ECO:0007669"/>
    <property type="project" value="TreeGrafter"/>
</dbReference>
<sequence length="210" mass="22911">MPSANTGSLRDRRRAELLSQIQRTAHRLFAERGFEAVTTEDIAAAAGISISTYFRYAPTKEGLLVDPVREAAAEIVGAYSARPPRESPVEALIQLFVTHARDVSEVDNLNTWRLAVATAPHLLSKSVLVSETDHAKLIQQVAHRMNVDAAVDIRPALLVHTSLATVKFVLDGWLTSDITARPPFHVQLEEALRITLAGFDARSGSEPGRG</sequence>
<dbReference type="PANTHER" id="PTHR30055">
    <property type="entry name" value="HTH-TYPE TRANSCRIPTIONAL REGULATOR RUTR"/>
    <property type="match status" value="1"/>
</dbReference>
<reference evidence="6 7" key="1">
    <citation type="submission" date="2016-06" db="EMBL/GenBank/DDBJ databases">
        <authorList>
            <person name="Kjaerup R.B."/>
            <person name="Dalgaard T.S."/>
            <person name="Juul-Madsen H.R."/>
        </authorList>
    </citation>
    <scope>NUCLEOTIDE SEQUENCE [LARGE SCALE GENOMIC DNA]</scope>
    <source>
        <strain evidence="6 7">E1334</strain>
    </source>
</reference>
<feature type="DNA-binding region" description="H-T-H motif" evidence="4">
    <location>
        <begin position="38"/>
        <end position="57"/>
    </location>
</feature>
<evidence type="ECO:0000313" key="7">
    <source>
        <dbReference type="Proteomes" id="UP000091846"/>
    </source>
</evidence>
<name>A0A1A2YHD6_9MYCO</name>
<evidence type="ECO:0000256" key="1">
    <source>
        <dbReference type="ARBA" id="ARBA00023015"/>
    </source>
</evidence>
<gene>
    <name evidence="6" type="ORF">A5708_06395</name>
</gene>
<proteinExistence type="predicted"/>
<accession>A0A1A2YHD6</accession>
<dbReference type="SUPFAM" id="SSF46689">
    <property type="entry name" value="Homeodomain-like"/>
    <property type="match status" value="1"/>
</dbReference>
<dbReference type="EMBL" id="LZKI01000148">
    <property type="protein sequence ID" value="OBI37604.1"/>
    <property type="molecule type" value="Genomic_DNA"/>
</dbReference>
<dbReference type="OrthoDB" id="3211155at2"/>
<dbReference type="PANTHER" id="PTHR30055:SF234">
    <property type="entry name" value="HTH-TYPE TRANSCRIPTIONAL REGULATOR BETI"/>
    <property type="match status" value="1"/>
</dbReference>
<dbReference type="Gene3D" id="1.10.357.10">
    <property type="entry name" value="Tetracycline Repressor, domain 2"/>
    <property type="match status" value="1"/>
</dbReference>
<dbReference type="RefSeq" id="WP_065030344.1">
    <property type="nucleotide sequence ID" value="NZ_LZKI01000148.1"/>
</dbReference>
<dbReference type="InterPro" id="IPR050109">
    <property type="entry name" value="HTH-type_TetR-like_transc_reg"/>
</dbReference>
<comment type="caution">
    <text evidence="6">The sequence shown here is derived from an EMBL/GenBank/DDBJ whole genome shotgun (WGS) entry which is preliminary data.</text>
</comment>
<keyword evidence="1" id="KW-0805">Transcription regulation</keyword>
<dbReference type="InterPro" id="IPR001647">
    <property type="entry name" value="HTH_TetR"/>
</dbReference>
<dbReference type="Pfam" id="PF00440">
    <property type="entry name" value="TetR_N"/>
    <property type="match status" value="1"/>
</dbReference>
<keyword evidence="2 4" id="KW-0238">DNA-binding</keyword>
<protein>
    <submittedName>
        <fullName evidence="6">Regulator</fullName>
    </submittedName>
</protein>
<organism evidence="6 7">
    <name type="scientific">Mycobacterium colombiense</name>
    <dbReference type="NCBI Taxonomy" id="339268"/>
    <lineage>
        <taxon>Bacteria</taxon>
        <taxon>Bacillati</taxon>
        <taxon>Actinomycetota</taxon>
        <taxon>Actinomycetes</taxon>
        <taxon>Mycobacteriales</taxon>
        <taxon>Mycobacteriaceae</taxon>
        <taxon>Mycobacterium</taxon>
        <taxon>Mycobacterium avium complex (MAC)</taxon>
    </lineage>
</organism>